<organism evidence="1 2">
    <name type="scientific">Solibacillus palustris</name>
    <dbReference type="NCBI Taxonomy" id="2908203"/>
    <lineage>
        <taxon>Bacteria</taxon>
        <taxon>Bacillati</taxon>
        <taxon>Bacillota</taxon>
        <taxon>Bacilli</taxon>
        <taxon>Bacillales</taxon>
        <taxon>Caryophanaceae</taxon>
        <taxon>Solibacillus</taxon>
    </lineage>
</organism>
<dbReference type="EMBL" id="JAKZFC010000001">
    <property type="protein sequence ID" value="MCH7320459.1"/>
    <property type="molecule type" value="Genomic_DNA"/>
</dbReference>
<name>A0ABS9U805_9BACL</name>
<gene>
    <name evidence="1" type="ORF">LZ480_01050</name>
</gene>
<protein>
    <submittedName>
        <fullName evidence="1">Uncharacterized protein</fullName>
    </submittedName>
</protein>
<evidence type="ECO:0000313" key="1">
    <source>
        <dbReference type="EMBL" id="MCH7320459.1"/>
    </source>
</evidence>
<dbReference type="Proteomes" id="UP001316087">
    <property type="component" value="Unassembled WGS sequence"/>
</dbReference>
<sequence length="137" mass="15189">MLNTPLGPIMILNGQQKIPYTFIPLPKTTHCPNVNGRFSITVPIVESPATIQCIIENELLNSYPETGENLEALSFYKDDVKLTIGITADFTSTDGQLLKNGLEVKTAFPIEFGVCWIQPVTDSNDVETFFGADLFYK</sequence>
<comment type="caution">
    <text evidence="1">The sequence shown here is derived from an EMBL/GenBank/DDBJ whole genome shotgun (WGS) entry which is preliminary data.</text>
</comment>
<proteinExistence type="predicted"/>
<reference evidence="1 2" key="1">
    <citation type="submission" date="2022-03" db="EMBL/GenBank/DDBJ databases">
        <authorList>
            <person name="Jo J.-H."/>
            <person name="Im W.-T."/>
        </authorList>
    </citation>
    <scope>NUCLEOTIDE SEQUENCE [LARGE SCALE GENOMIC DNA]</scope>
    <source>
        <strain evidence="1 2">MA9</strain>
    </source>
</reference>
<keyword evidence="2" id="KW-1185">Reference proteome</keyword>
<accession>A0ABS9U805</accession>
<evidence type="ECO:0000313" key="2">
    <source>
        <dbReference type="Proteomes" id="UP001316087"/>
    </source>
</evidence>
<dbReference type="RefSeq" id="WP_241367478.1">
    <property type="nucleotide sequence ID" value="NZ_JAKZFC010000001.1"/>
</dbReference>